<keyword evidence="1" id="KW-1133">Transmembrane helix</keyword>
<evidence type="ECO:0000313" key="3">
    <source>
        <dbReference type="EMBL" id="MDQ0338197.1"/>
    </source>
</evidence>
<dbReference type="EMBL" id="JAUSUQ010000003">
    <property type="protein sequence ID" value="MDQ0338197.1"/>
    <property type="molecule type" value="Genomic_DNA"/>
</dbReference>
<dbReference type="Proteomes" id="UP001232445">
    <property type="component" value="Unassembled WGS sequence"/>
</dbReference>
<name>A0ABU0CP54_9BACI</name>
<reference evidence="3 4" key="1">
    <citation type="submission" date="2023-07" db="EMBL/GenBank/DDBJ databases">
        <title>Genomic Encyclopedia of Type Strains, Phase IV (KMG-IV): sequencing the most valuable type-strain genomes for metagenomic binning, comparative biology and taxonomic classification.</title>
        <authorList>
            <person name="Goeker M."/>
        </authorList>
    </citation>
    <scope>NUCLEOTIDE SEQUENCE [LARGE SCALE GENOMIC DNA]</scope>
    <source>
        <strain evidence="3 4">DSM 17740</strain>
    </source>
</reference>
<dbReference type="GO" id="GO:0006508">
    <property type="term" value="P:proteolysis"/>
    <property type="evidence" value="ECO:0007669"/>
    <property type="project" value="UniProtKB-KW"/>
</dbReference>
<keyword evidence="1" id="KW-0472">Membrane</keyword>
<evidence type="ECO:0000256" key="1">
    <source>
        <dbReference type="SAM" id="Phobius"/>
    </source>
</evidence>
<keyword evidence="3" id="KW-0378">Hydrolase</keyword>
<keyword evidence="3" id="KW-0645">Protease</keyword>
<feature type="transmembrane region" description="Helical" evidence="1">
    <location>
        <begin position="102"/>
        <end position="135"/>
    </location>
</feature>
<gene>
    <name evidence="3" type="ORF">J2S00_000981</name>
</gene>
<dbReference type="GO" id="GO:0008233">
    <property type="term" value="F:peptidase activity"/>
    <property type="evidence" value="ECO:0007669"/>
    <property type="project" value="UniProtKB-KW"/>
</dbReference>
<dbReference type="RefSeq" id="WP_307336168.1">
    <property type="nucleotide sequence ID" value="NZ_JAUSUQ010000003.1"/>
</dbReference>
<evidence type="ECO:0000259" key="2">
    <source>
        <dbReference type="Pfam" id="PF07331"/>
    </source>
</evidence>
<feature type="domain" description="DUF1468" evidence="2">
    <location>
        <begin position="8"/>
        <end position="167"/>
    </location>
</feature>
<proteinExistence type="predicted"/>
<comment type="caution">
    <text evidence="3">The sequence shown here is derived from an EMBL/GenBank/DDBJ whole genome shotgun (WGS) entry which is preliminary data.</text>
</comment>
<evidence type="ECO:0000313" key="4">
    <source>
        <dbReference type="Proteomes" id="UP001232445"/>
    </source>
</evidence>
<protein>
    <submittedName>
        <fullName evidence="3">Membrane protein implicated in regulation of membrane protease activity</fullName>
    </submittedName>
</protein>
<dbReference type="InterPro" id="IPR009936">
    <property type="entry name" value="DUF1468"/>
</dbReference>
<dbReference type="Pfam" id="PF07331">
    <property type="entry name" value="TctB"/>
    <property type="match status" value="1"/>
</dbReference>
<keyword evidence="4" id="KW-1185">Reference proteome</keyword>
<feature type="transmembrane region" description="Helical" evidence="1">
    <location>
        <begin position="39"/>
        <end position="58"/>
    </location>
</feature>
<feature type="transmembrane region" description="Helical" evidence="1">
    <location>
        <begin position="141"/>
        <end position="164"/>
    </location>
</feature>
<keyword evidence="1" id="KW-0812">Transmembrane</keyword>
<accession>A0ABU0CP54</accession>
<organism evidence="3 4">
    <name type="scientific">Caldalkalibacillus uzonensis</name>
    <dbReference type="NCBI Taxonomy" id="353224"/>
    <lineage>
        <taxon>Bacteria</taxon>
        <taxon>Bacillati</taxon>
        <taxon>Bacillota</taxon>
        <taxon>Bacilli</taxon>
        <taxon>Bacillales</taxon>
        <taxon>Bacillaceae</taxon>
        <taxon>Caldalkalibacillus</taxon>
    </lineage>
</organism>
<sequence>MAVPNLILSCITLIFATVFLIIAQQLPPGRPGATTLGPSAWPTVILTIMWVMGALLLIKAIIQLRKDKENQQSSNDVLKDIVPDDIDTQVKKPQIAHPHRHWIIYTLIILYALIMGYIGFTLASFLFVIAAAWVFGMRKWYLLVLNGAVSTAVIVLLFGNLLGVPLPRGIGILREISFLLY</sequence>